<dbReference type="AlphaFoldDB" id="Q9TZL7"/>
<organism evidence="3">
    <name type="scientific">Wuchereria bancrofti</name>
    <dbReference type="NCBI Taxonomy" id="6293"/>
    <lineage>
        <taxon>Eukaryota</taxon>
        <taxon>Metazoa</taxon>
        <taxon>Ecdysozoa</taxon>
        <taxon>Nematoda</taxon>
        <taxon>Chromadorea</taxon>
        <taxon>Rhabditida</taxon>
        <taxon>Spirurina</taxon>
        <taxon>Spiruromorpha</taxon>
        <taxon>Filarioidea</taxon>
        <taxon>Onchocercidae</taxon>
        <taxon>Wuchereria</taxon>
    </lineage>
</organism>
<dbReference type="InterPro" id="IPR003677">
    <property type="entry name" value="ANIS5_cation-bd"/>
</dbReference>
<proteinExistence type="evidence at transcript level"/>
<feature type="signal peptide" evidence="1">
    <location>
        <begin position="1"/>
        <end position="26"/>
    </location>
</feature>
<name>Q9TZL7_WUCBA</name>
<evidence type="ECO:0000256" key="1">
    <source>
        <dbReference type="SAM" id="SignalP"/>
    </source>
</evidence>
<dbReference type="EMBL" id="AF098861">
    <property type="protein sequence ID" value="AAC70783.1"/>
    <property type="molecule type" value="mRNA"/>
</dbReference>
<evidence type="ECO:0000259" key="2">
    <source>
        <dbReference type="Pfam" id="PF02520"/>
    </source>
</evidence>
<accession>Q9TZL7</accession>
<dbReference type="PANTHER" id="PTHR21593">
    <property type="entry name" value="PRION-LIKE- Q/N-RICH -DOMAIN-BEARING PROTEIN PROTEIN"/>
    <property type="match status" value="1"/>
</dbReference>
<keyword evidence="1" id="KW-0732">Signal</keyword>
<dbReference type="SMR" id="Q9TZL7"/>
<evidence type="ECO:0000313" key="3">
    <source>
        <dbReference type="EMBL" id="AAC70783.1"/>
    </source>
</evidence>
<feature type="non-terminal residue" evidence="3">
    <location>
        <position position="1"/>
    </location>
</feature>
<feature type="domain" description="SXP/RAL-2 family protein Ani s 5-like cation-binding" evidence="2">
    <location>
        <begin position="49"/>
        <end position="152"/>
    </location>
</feature>
<dbReference type="Pfam" id="PF02520">
    <property type="entry name" value="ANIS5_cation-bd"/>
    <property type="match status" value="1"/>
</dbReference>
<protein>
    <submittedName>
        <fullName evidence="3">SXP antigen</fullName>
    </submittedName>
</protein>
<dbReference type="PANTHER" id="PTHR21593:SF36">
    <property type="entry name" value="DUF148 DOMAIN-CONTAINING PROTEIN-RELATED"/>
    <property type="match status" value="1"/>
</dbReference>
<reference evidence="3" key="1">
    <citation type="journal article" date="2000" name="Mol. Biochem. Parasitol.">
        <title>The Wuchereria bancrofti orthologue of Brugia malayi SXP1 and the diagnosis of bancroftian filariasis.</title>
        <authorList>
            <person name="Rao K.V."/>
            <person name="Eswaran M."/>
            <person name="Ravi V."/>
            <person name="Gnanasekhar B."/>
            <person name="Narayanan R.B."/>
            <person name="Kaliraj P."/>
            <person name="Jayaraman K."/>
            <person name="Marson A."/>
            <person name="Raghavan N."/>
            <person name="Scott A.L."/>
        </authorList>
    </citation>
    <scope>NUCLEOTIDE SEQUENCE</scope>
</reference>
<dbReference type="InterPro" id="IPR052823">
    <property type="entry name" value="SXP/RAL-2_related"/>
</dbReference>
<sequence>VTSSLNLTKMKYFIFLSIGLIAGALAQREAQIPQSDIPPFLSGAPNHVVKQFFDLLRADESKTDPQTEADIEAFMRRLGGVYQARFEQFKQEMKKQFAQYDKVHQAALSRFSPAARQADARMSAIAESKQLTVKQKTEQIKAIMDSLSESVRKEILEGFNSKFCVISVLLNVTIKIFSKWRKNHMRQKSNK</sequence>
<feature type="chain" id="PRO_5004333802" evidence="1">
    <location>
        <begin position="27"/>
        <end position="191"/>
    </location>
</feature>